<dbReference type="STRING" id="318586.Pden_1537"/>
<dbReference type="EMBL" id="CP000489">
    <property type="protein sequence ID" value="ABL69637.1"/>
    <property type="molecule type" value="Genomic_DNA"/>
</dbReference>
<dbReference type="HOGENOM" id="CLU_1446351_0_0_5"/>
<evidence type="ECO:0000313" key="1">
    <source>
        <dbReference type="EMBL" id="ABL69637.1"/>
    </source>
</evidence>
<sequence length="185" mass="20399">MIPMTFARSETFCSIGQILAADVLPALFRSHKLPLRISCLGTASYDASDAANSFDRVIPLGECPSPEEAIEAAALRLSRGDICTGPDSFPYFQPRIMLIQDRDQRLVLGGEIRAGIILWQQPVASDGEARRIVTEASRLRGMAFRATEPGDARRLRYRAAALEARLVDPFWRETAADLLRLPQAA</sequence>
<dbReference type="OrthoDB" id="7375890at2"/>
<keyword evidence="2" id="KW-1185">Reference proteome</keyword>
<name>A1B293_PARDP</name>
<dbReference type="AlphaFoldDB" id="A1B293"/>
<organism evidence="1 2">
    <name type="scientific">Paracoccus denitrificans (strain Pd 1222)</name>
    <dbReference type="NCBI Taxonomy" id="318586"/>
    <lineage>
        <taxon>Bacteria</taxon>
        <taxon>Pseudomonadati</taxon>
        <taxon>Pseudomonadota</taxon>
        <taxon>Alphaproteobacteria</taxon>
        <taxon>Rhodobacterales</taxon>
        <taxon>Paracoccaceae</taxon>
        <taxon>Paracoccus</taxon>
    </lineage>
</organism>
<reference evidence="2" key="1">
    <citation type="submission" date="2006-12" db="EMBL/GenBank/DDBJ databases">
        <title>Complete sequence of chromosome 1 of Paracoccus denitrificans PD1222.</title>
        <authorList>
            <person name="Copeland A."/>
            <person name="Lucas S."/>
            <person name="Lapidus A."/>
            <person name="Barry K."/>
            <person name="Detter J.C."/>
            <person name="Glavina del Rio T."/>
            <person name="Hammon N."/>
            <person name="Israni S."/>
            <person name="Dalin E."/>
            <person name="Tice H."/>
            <person name="Pitluck S."/>
            <person name="Munk A.C."/>
            <person name="Brettin T."/>
            <person name="Bruce D."/>
            <person name="Han C."/>
            <person name="Tapia R."/>
            <person name="Gilna P."/>
            <person name="Schmutz J."/>
            <person name="Larimer F."/>
            <person name="Land M."/>
            <person name="Hauser L."/>
            <person name="Kyrpides N."/>
            <person name="Lykidis A."/>
            <person name="Spiro S."/>
            <person name="Richardson D.J."/>
            <person name="Moir J.W.B."/>
            <person name="Ferguson S.J."/>
            <person name="van Spanning R.J.M."/>
            <person name="Richardson P."/>
        </authorList>
    </citation>
    <scope>NUCLEOTIDE SEQUENCE [LARGE SCALE GENOMIC DNA]</scope>
    <source>
        <strain evidence="2">Pd 1222</strain>
    </source>
</reference>
<dbReference type="eggNOG" id="ENOG502Z9JS">
    <property type="taxonomic scope" value="Bacteria"/>
</dbReference>
<gene>
    <name evidence="1" type="ordered locus">Pden_1537</name>
</gene>
<protein>
    <submittedName>
        <fullName evidence="1">Uncharacterized protein</fullName>
    </submittedName>
</protein>
<accession>A1B293</accession>
<dbReference type="EnsemblBacteria" id="ABL69637">
    <property type="protein sequence ID" value="ABL69637"/>
    <property type="gene ID" value="Pden_1537"/>
</dbReference>
<dbReference type="KEGG" id="pde:Pden_1537"/>
<evidence type="ECO:0000313" key="2">
    <source>
        <dbReference type="Proteomes" id="UP000000361"/>
    </source>
</evidence>
<dbReference type="Proteomes" id="UP000000361">
    <property type="component" value="Chromosome 1"/>
</dbReference>
<proteinExistence type="predicted"/>